<evidence type="ECO:0000256" key="7">
    <source>
        <dbReference type="ARBA" id="ARBA00022989"/>
    </source>
</evidence>
<dbReference type="InterPro" id="IPR043926">
    <property type="entry name" value="ABCG_dom"/>
</dbReference>
<protein>
    <submittedName>
        <fullName evidence="11">Putative sulfate-transporting ATPase</fullName>
        <ecNumber evidence="11">3.6.3.25</ecNumber>
    </submittedName>
</protein>
<keyword evidence="6" id="KW-0067">ATP-binding</keyword>
<dbReference type="Proteomes" id="UP000238479">
    <property type="component" value="Chromosome 3"/>
</dbReference>
<dbReference type="InterPro" id="IPR052215">
    <property type="entry name" value="Plant_ABCG"/>
</dbReference>
<dbReference type="GO" id="GO:0005524">
    <property type="term" value="F:ATP binding"/>
    <property type="evidence" value="ECO:0007669"/>
    <property type="project" value="UniProtKB-KW"/>
</dbReference>
<evidence type="ECO:0000256" key="8">
    <source>
        <dbReference type="ARBA" id="ARBA00023136"/>
    </source>
</evidence>
<accession>A0A2P6REE6</accession>
<comment type="similarity">
    <text evidence="2">Belongs to the ABC transporter superfamily. ABCG family. Eye pigment precursor importer (TC 3.A.1.204) subfamily.</text>
</comment>
<dbReference type="EC" id="3.6.3.25" evidence="11"/>
<dbReference type="GO" id="GO:0140359">
    <property type="term" value="F:ABC-type transporter activity"/>
    <property type="evidence" value="ECO:0007669"/>
    <property type="project" value="InterPro"/>
</dbReference>
<comment type="subcellular location">
    <subcellularLocation>
        <location evidence="1">Membrane</location>
        <topology evidence="1">Multi-pass membrane protein</topology>
    </subcellularLocation>
</comment>
<dbReference type="InterPro" id="IPR027417">
    <property type="entry name" value="P-loop_NTPase"/>
</dbReference>
<keyword evidence="11" id="KW-0378">Hydrolase</keyword>
<dbReference type="Pfam" id="PF19055">
    <property type="entry name" value="ABC2_membrane_7"/>
    <property type="match status" value="1"/>
</dbReference>
<evidence type="ECO:0000313" key="12">
    <source>
        <dbReference type="Proteomes" id="UP000238479"/>
    </source>
</evidence>
<evidence type="ECO:0000256" key="1">
    <source>
        <dbReference type="ARBA" id="ARBA00004141"/>
    </source>
</evidence>
<comment type="caution">
    <text evidence="11">The sequence shown here is derived from an EMBL/GenBank/DDBJ whole genome shotgun (WGS) entry which is preliminary data.</text>
</comment>
<sequence>MDATGSSAGKYLVWQDLTVVAPAAATSSVSRSKLLLNGVTGYAQPNRIMALMGPSGSGKSTLLDALAGRLPANVTMCGDVILNGNKRSINSTDISYVTQEDIFLGSLTVRETLTYSAHLRLPSKMTKQEKNVVVEENLTKMGLQDCAETHIGNWHLRGISNGEKRRLSICIEILTQPHVLLLDEPTSGLDSASSFFVIWALRNIAQHGRIVICSIHQPSSDVFNLFNDLILIAGGETVYFGEALKAVKFFSDAGFPCSTRKNPPEHYIRCISSDFDKVITALILSQRMNYENLSTKSNMGNSISWWKQLWTLTCRTSLNMSRDIGYYWLRTVFYILIAVSAGSFFYHIGTSSQAIISRGKCDGFIYGLMICLSIGGIPFVIEEIKMFRRERLGGHYGEALFVLSNFISALPFVVLMAFSAGTILYYMVKFHTGFSHYLYFCMNLLCCIVVTEGTALIVAALVPNLLMGIGCAAALTVFMMMPSLLFRRVFELPKIFWQYPMSYLSYAGWAIELKNDMIGIEFDSPVQGEPKLKGEIILREMFGINPESSKWWNLAALACLLVGLRLIFYVALKYKERSSFFFQKLYAKRTTFQNHVKVASFRKDQFISSSKRHRTLTPLSSQEGLGSPLP</sequence>
<keyword evidence="12" id="KW-1185">Reference proteome</keyword>
<dbReference type="Gene3D" id="3.40.50.300">
    <property type="entry name" value="P-loop containing nucleotide triphosphate hydrolases"/>
    <property type="match status" value="1"/>
</dbReference>
<evidence type="ECO:0000256" key="4">
    <source>
        <dbReference type="ARBA" id="ARBA00022692"/>
    </source>
</evidence>
<dbReference type="InterPro" id="IPR003439">
    <property type="entry name" value="ABC_transporter-like_ATP-bd"/>
</dbReference>
<dbReference type="InterPro" id="IPR003593">
    <property type="entry name" value="AAA+_ATPase"/>
</dbReference>
<dbReference type="GO" id="GO:0016887">
    <property type="term" value="F:ATP hydrolysis activity"/>
    <property type="evidence" value="ECO:0007669"/>
    <property type="project" value="InterPro"/>
</dbReference>
<organism evidence="11 12">
    <name type="scientific">Rosa chinensis</name>
    <name type="common">China rose</name>
    <dbReference type="NCBI Taxonomy" id="74649"/>
    <lineage>
        <taxon>Eukaryota</taxon>
        <taxon>Viridiplantae</taxon>
        <taxon>Streptophyta</taxon>
        <taxon>Embryophyta</taxon>
        <taxon>Tracheophyta</taxon>
        <taxon>Spermatophyta</taxon>
        <taxon>Magnoliopsida</taxon>
        <taxon>eudicotyledons</taxon>
        <taxon>Gunneridae</taxon>
        <taxon>Pentapetalae</taxon>
        <taxon>rosids</taxon>
        <taxon>fabids</taxon>
        <taxon>Rosales</taxon>
        <taxon>Rosaceae</taxon>
        <taxon>Rosoideae</taxon>
        <taxon>Rosoideae incertae sedis</taxon>
        <taxon>Rosa</taxon>
    </lineage>
</organism>
<dbReference type="EMBL" id="PDCK01000041">
    <property type="protein sequence ID" value="PRQ44774.1"/>
    <property type="molecule type" value="Genomic_DNA"/>
</dbReference>
<keyword evidence="8 9" id="KW-0472">Membrane</keyword>
<feature type="transmembrane region" description="Helical" evidence="9">
    <location>
        <begin position="327"/>
        <end position="349"/>
    </location>
</feature>
<evidence type="ECO:0000256" key="5">
    <source>
        <dbReference type="ARBA" id="ARBA00022741"/>
    </source>
</evidence>
<evidence type="ECO:0000256" key="3">
    <source>
        <dbReference type="ARBA" id="ARBA00022448"/>
    </source>
</evidence>
<evidence type="ECO:0000259" key="10">
    <source>
        <dbReference type="PROSITE" id="PS50893"/>
    </source>
</evidence>
<gene>
    <name evidence="11" type="ORF">RchiOBHm_Chr3g0482931</name>
</gene>
<evidence type="ECO:0000313" key="11">
    <source>
        <dbReference type="EMBL" id="PRQ44774.1"/>
    </source>
</evidence>
<dbReference type="Pfam" id="PF00005">
    <property type="entry name" value="ABC_tran"/>
    <property type="match status" value="1"/>
</dbReference>
<dbReference type="PROSITE" id="PS50893">
    <property type="entry name" value="ABC_TRANSPORTER_2"/>
    <property type="match status" value="1"/>
</dbReference>
<dbReference type="SUPFAM" id="SSF52540">
    <property type="entry name" value="P-loop containing nucleoside triphosphate hydrolases"/>
    <property type="match status" value="1"/>
</dbReference>
<dbReference type="PANTHER" id="PTHR48042">
    <property type="entry name" value="ABC TRANSPORTER G FAMILY MEMBER 11"/>
    <property type="match status" value="1"/>
</dbReference>
<dbReference type="SMART" id="SM00382">
    <property type="entry name" value="AAA"/>
    <property type="match status" value="1"/>
</dbReference>
<feature type="transmembrane region" description="Helical" evidence="9">
    <location>
        <begin position="437"/>
        <end position="459"/>
    </location>
</feature>
<reference evidence="11 12" key="1">
    <citation type="journal article" date="2018" name="Nat. Genet.">
        <title>The Rosa genome provides new insights in the design of modern roses.</title>
        <authorList>
            <person name="Bendahmane M."/>
        </authorList>
    </citation>
    <scope>NUCLEOTIDE SEQUENCE [LARGE SCALE GENOMIC DNA]</scope>
    <source>
        <strain evidence="12">cv. Old Blush</strain>
    </source>
</reference>
<dbReference type="PANTHER" id="PTHR48042:SF8">
    <property type="entry name" value="ABC-2 TYPE TRANSPORTER TRANSMEMBRANE DOMAIN-CONTAINING PROTEIN"/>
    <property type="match status" value="1"/>
</dbReference>
<dbReference type="Gramene" id="PRQ44774">
    <property type="protein sequence ID" value="PRQ44774"/>
    <property type="gene ID" value="RchiOBHm_Chr3g0482931"/>
</dbReference>
<keyword evidence="5" id="KW-0547">Nucleotide-binding</keyword>
<dbReference type="AlphaFoldDB" id="A0A2P6REE6"/>
<feature type="domain" description="ABC transporter" evidence="10">
    <location>
        <begin position="12"/>
        <end position="259"/>
    </location>
</feature>
<dbReference type="GO" id="GO:0016020">
    <property type="term" value="C:membrane"/>
    <property type="evidence" value="ECO:0007669"/>
    <property type="project" value="UniProtKB-SubCell"/>
</dbReference>
<feature type="transmembrane region" description="Helical" evidence="9">
    <location>
        <begin position="551"/>
        <end position="572"/>
    </location>
</feature>
<keyword evidence="3" id="KW-0813">Transport</keyword>
<dbReference type="InterPro" id="IPR013525">
    <property type="entry name" value="ABC2_TM"/>
</dbReference>
<dbReference type="Pfam" id="PF01061">
    <property type="entry name" value="ABC2_membrane"/>
    <property type="match status" value="1"/>
</dbReference>
<feature type="transmembrane region" description="Helical" evidence="9">
    <location>
        <begin position="361"/>
        <end position="381"/>
    </location>
</feature>
<keyword evidence="7 9" id="KW-1133">Transmembrane helix</keyword>
<proteinExistence type="inferred from homology"/>
<feature type="transmembrane region" description="Helical" evidence="9">
    <location>
        <begin position="465"/>
        <end position="486"/>
    </location>
</feature>
<evidence type="ECO:0000256" key="9">
    <source>
        <dbReference type="SAM" id="Phobius"/>
    </source>
</evidence>
<dbReference type="OMA" id="GTILYYM"/>
<feature type="transmembrane region" description="Helical" evidence="9">
    <location>
        <begin position="401"/>
        <end position="425"/>
    </location>
</feature>
<name>A0A2P6REE6_ROSCH</name>
<dbReference type="STRING" id="74649.A0A2P6REE6"/>
<evidence type="ECO:0000256" key="2">
    <source>
        <dbReference type="ARBA" id="ARBA00005814"/>
    </source>
</evidence>
<evidence type="ECO:0000256" key="6">
    <source>
        <dbReference type="ARBA" id="ARBA00022840"/>
    </source>
</evidence>
<keyword evidence="4 9" id="KW-0812">Transmembrane</keyword>